<keyword evidence="1" id="KW-1133">Transmembrane helix</keyword>
<comment type="caution">
    <text evidence="2">The sequence shown here is derived from an EMBL/GenBank/DDBJ whole genome shotgun (WGS) entry which is preliminary data.</text>
</comment>
<dbReference type="EMBL" id="ANOG01000178">
    <property type="protein sequence ID" value="EMI21894.1"/>
    <property type="molecule type" value="Genomic_DNA"/>
</dbReference>
<keyword evidence="3" id="KW-1185">Reference proteome</keyword>
<keyword evidence="1" id="KW-0472">Membrane</keyword>
<dbReference type="Proteomes" id="UP000011991">
    <property type="component" value="Unassembled WGS sequence"/>
</dbReference>
<organism evidence="2 3">
    <name type="scientific">Rhodopirellula maiorica SM1</name>
    <dbReference type="NCBI Taxonomy" id="1265738"/>
    <lineage>
        <taxon>Bacteria</taxon>
        <taxon>Pseudomonadati</taxon>
        <taxon>Planctomycetota</taxon>
        <taxon>Planctomycetia</taxon>
        <taxon>Pirellulales</taxon>
        <taxon>Pirellulaceae</taxon>
        <taxon>Novipirellula</taxon>
    </lineage>
</organism>
<dbReference type="RefSeq" id="WP_008692687.1">
    <property type="nucleotide sequence ID" value="NZ_ANOG01000178.1"/>
</dbReference>
<reference evidence="2 3" key="1">
    <citation type="journal article" date="2013" name="Mar. Genomics">
        <title>Expression of sulfatases in Rhodopirellula baltica and the diversity of sulfatases in the genus Rhodopirellula.</title>
        <authorList>
            <person name="Wegner C.E."/>
            <person name="Richter-Heitmann T."/>
            <person name="Klindworth A."/>
            <person name="Klockow C."/>
            <person name="Richter M."/>
            <person name="Achstetter T."/>
            <person name="Glockner F.O."/>
            <person name="Harder J."/>
        </authorList>
    </citation>
    <scope>NUCLEOTIDE SEQUENCE [LARGE SCALE GENOMIC DNA]</scope>
    <source>
        <strain evidence="2 3">SM1</strain>
    </source>
</reference>
<dbReference type="AlphaFoldDB" id="M5S6T4"/>
<dbReference type="OrthoDB" id="273848at2"/>
<evidence type="ECO:0000256" key="1">
    <source>
        <dbReference type="SAM" id="Phobius"/>
    </source>
</evidence>
<protein>
    <submittedName>
        <fullName evidence="2">Putative secreted protein</fullName>
    </submittedName>
</protein>
<keyword evidence="1" id="KW-0812">Transmembrane</keyword>
<accession>M5S6T4</accession>
<dbReference type="Pfam" id="PF07963">
    <property type="entry name" value="N_methyl"/>
    <property type="match status" value="1"/>
</dbReference>
<sequence>MIRQRKGHTLIELVVSMAAGSTLMTLAMGLVHQTMTMSRVSNERAKHDRDSQRLVEQFRWDVHHSDDVHRSADLFIVETTDGRRVAYQSDANEVTRSEYRDGNTVRRENYALAESYTATLTANQTQQRATLEISFVSNQTRYADRLERQITAAVGRYRSTISLGAHEASSTRDQESP</sequence>
<gene>
    <name evidence="2" type="ORF">RMSM_01178</name>
</gene>
<dbReference type="PATRIC" id="fig|1265738.3.peg.1174"/>
<evidence type="ECO:0000313" key="3">
    <source>
        <dbReference type="Proteomes" id="UP000011991"/>
    </source>
</evidence>
<evidence type="ECO:0000313" key="2">
    <source>
        <dbReference type="EMBL" id="EMI21894.1"/>
    </source>
</evidence>
<dbReference type="InterPro" id="IPR012902">
    <property type="entry name" value="N_methyl_site"/>
</dbReference>
<name>M5S6T4_9BACT</name>
<feature type="transmembrane region" description="Helical" evidence="1">
    <location>
        <begin position="12"/>
        <end position="31"/>
    </location>
</feature>
<proteinExistence type="predicted"/>